<feature type="transmembrane region" description="Helical" evidence="7">
    <location>
        <begin position="134"/>
        <end position="153"/>
    </location>
</feature>
<dbReference type="PANTHER" id="PTHR23501">
    <property type="entry name" value="MAJOR FACILITATOR SUPERFAMILY"/>
    <property type="match status" value="1"/>
</dbReference>
<dbReference type="GO" id="GO:0022857">
    <property type="term" value="F:transmembrane transporter activity"/>
    <property type="evidence" value="ECO:0007669"/>
    <property type="project" value="InterPro"/>
</dbReference>
<feature type="transmembrane region" description="Helical" evidence="7">
    <location>
        <begin position="232"/>
        <end position="257"/>
    </location>
</feature>
<keyword evidence="3" id="KW-0813">Transport</keyword>
<keyword evidence="10" id="KW-1185">Reference proteome</keyword>
<dbReference type="Proteomes" id="UP000016800">
    <property type="component" value="Chromosome XII"/>
</dbReference>
<dbReference type="Pfam" id="PF06609">
    <property type="entry name" value="TRI12"/>
    <property type="match status" value="1"/>
</dbReference>
<proteinExistence type="inferred from homology"/>
<feature type="transmembrane region" description="Helical" evidence="7">
    <location>
        <begin position="437"/>
        <end position="459"/>
    </location>
</feature>
<keyword evidence="6 7" id="KW-0472">Membrane</keyword>
<reference evidence="10" key="1">
    <citation type="journal article" date="2013" name="PLoS Pathog.">
        <title>Deciphering the cryptic genome: genome-wide analyses of the rice pathogen Fusarium fujikuroi reveal complex regulation of secondary metabolism and novel metabolites.</title>
        <authorList>
            <person name="Wiemann P."/>
            <person name="Sieber C.M."/>
            <person name="von Bargen K.W."/>
            <person name="Studt L."/>
            <person name="Niehaus E.M."/>
            <person name="Espino J.J."/>
            <person name="Huss K."/>
            <person name="Michielse C.B."/>
            <person name="Albermann S."/>
            <person name="Wagner D."/>
            <person name="Bergner S.V."/>
            <person name="Connolly L.R."/>
            <person name="Fischer A."/>
            <person name="Reuter G."/>
            <person name="Kleigrewe K."/>
            <person name="Bald T."/>
            <person name="Wingfield B.D."/>
            <person name="Ophir R."/>
            <person name="Freeman S."/>
            <person name="Hippler M."/>
            <person name="Smith K.M."/>
            <person name="Brown D.W."/>
            <person name="Proctor R.H."/>
            <person name="Munsterkotter M."/>
            <person name="Freitag M."/>
            <person name="Humpf H.U."/>
            <person name="Guldener U."/>
            <person name="Tudzynski B."/>
        </authorList>
    </citation>
    <scope>NUCLEOTIDE SEQUENCE [LARGE SCALE GENOMIC DNA]</scope>
    <source>
        <strain evidence="10">CBS 195.34 / IMI 58289 / NRRL A-6831</strain>
    </source>
</reference>
<gene>
    <name evidence="9" type="ORF">FFUJ_14242</name>
</gene>
<evidence type="ECO:0000313" key="10">
    <source>
        <dbReference type="Proteomes" id="UP000016800"/>
    </source>
</evidence>
<comment type="similarity">
    <text evidence="2">Belongs to the major facilitator superfamily. TCR/Tet family.</text>
</comment>
<protein>
    <recommendedName>
        <fullName evidence="8">Major facilitator superfamily (MFS) profile domain-containing protein</fullName>
    </recommendedName>
</protein>
<feature type="transmembrane region" description="Helical" evidence="7">
    <location>
        <begin position="401"/>
        <end position="425"/>
    </location>
</feature>
<feature type="transmembrane region" description="Helical" evidence="7">
    <location>
        <begin position="269"/>
        <end position="288"/>
    </location>
</feature>
<feature type="transmembrane region" description="Helical" evidence="7">
    <location>
        <begin position="525"/>
        <end position="546"/>
    </location>
</feature>
<comment type="subcellular location">
    <subcellularLocation>
        <location evidence="1">Membrane</location>
        <topology evidence="1">Multi-pass membrane protein</topology>
    </subcellularLocation>
</comment>
<dbReference type="EMBL" id="HF679034">
    <property type="protein sequence ID" value="CCT76127.1"/>
    <property type="molecule type" value="Genomic_DNA"/>
</dbReference>
<evidence type="ECO:0000256" key="5">
    <source>
        <dbReference type="ARBA" id="ARBA00022989"/>
    </source>
</evidence>
<feature type="transmembrane region" description="Helical" evidence="7">
    <location>
        <begin position="165"/>
        <end position="187"/>
    </location>
</feature>
<evidence type="ECO:0000259" key="8">
    <source>
        <dbReference type="PROSITE" id="PS50850"/>
    </source>
</evidence>
<dbReference type="GO" id="GO:0005886">
    <property type="term" value="C:plasma membrane"/>
    <property type="evidence" value="ECO:0007669"/>
    <property type="project" value="TreeGrafter"/>
</dbReference>
<evidence type="ECO:0000313" key="9">
    <source>
        <dbReference type="EMBL" id="CCT76127.1"/>
    </source>
</evidence>
<dbReference type="AlphaFoldDB" id="S0EN79"/>
<sequence length="587" mass="62794">MKRDIPKPLNNDTTIEQVEKAMSRGLSDHEPEDGAFKMTWQLWLAMASFQLGYMSTLFSTSMTSTIMSEINADIGPSTSYTWMAYAQLFCTAVLCPSFGRLSDVYGRRNFLIVGNIIGVIGCVVAATAQQVKTLIIGSAFIGVGNAIQELALTCVAEMVPRRSRFLAMGLFQASAFPASVFGPVIAFSIVKDGSWRGTFWLTFSLDLTACALTILFYNPVHQYDRVEGKTGLQLFLGLDWFGNFLFIAGIAILGVGLLTGGKEFPWKSATVITLMIVGGLLLVALLVWERYTKIKESFFPKEFFTSVRGSAVLIQAAGFFGMAYYSTSTLWPQQVAILYTRDTMAVRWYTSAFGAAGCLAGPIAGYFITQFGHARWVLTGNLMLLTTCLGAQAIVTPGSYVASTVLVALIGFCVTSVTVAAVTMIQLDVPHNYIGTATGVAITCRSMGGAIGLVVYSSVLSSRFSSNLPFMAAKPLAMAGVNPKAIPGILQALLTGNPKNPALKGISPEILAIAAKGIKSAFASALRITFLTSISFAAIALILVAFSADVDHLMTRQVDVKLAADKGLTAGTSQPRPTGSCRGRSKC</sequence>
<evidence type="ECO:0000256" key="7">
    <source>
        <dbReference type="SAM" id="Phobius"/>
    </source>
</evidence>
<name>S0EN79_GIBF5</name>
<evidence type="ECO:0000256" key="2">
    <source>
        <dbReference type="ARBA" id="ARBA00007520"/>
    </source>
</evidence>
<evidence type="ECO:0000256" key="6">
    <source>
        <dbReference type="ARBA" id="ARBA00023136"/>
    </source>
</evidence>
<organism evidence="9 10">
    <name type="scientific">Gibberella fujikuroi (strain CBS 195.34 / IMI 58289 / NRRL A-6831)</name>
    <name type="common">Bakanae and foot rot disease fungus</name>
    <name type="synonym">Fusarium fujikuroi</name>
    <dbReference type="NCBI Taxonomy" id="1279085"/>
    <lineage>
        <taxon>Eukaryota</taxon>
        <taxon>Fungi</taxon>
        <taxon>Dikarya</taxon>
        <taxon>Ascomycota</taxon>
        <taxon>Pezizomycotina</taxon>
        <taxon>Sordariomycetes</taxon>
        <taxon>Hypocreomycetidae</taxon>
        <taxon>Hypocreales</taxon>
        <taxon>Nectriaceae</taxon>
        <taxon>Fusarium</taxon>
        <taxon>Fusarium fujikuroi species complex</taxon>
    </lineage>
</organism>
<evidence type="ECO:0000256" key="4">
    <source>
        <dbReference type="ARBA" id="ARBA00022692"/>
    </source>
</evidence>
<accession>S0EN79</accession>
<dbReference type="SUPFAM" id="SSF103473">
    <property type="entry name" value="MFS general substrate transporter"/>
    <property type="match status" value="2"/>
</dbReference>
<dbReference type="InterPro" id="IPR036259">
    <property type="entry name" value="MFS_trans_sf"/>
</dbReference>
<dbReference type="RefSeq" id="XP_023438173.1">
    <property type="nucleotide sequence ID" value="XM_023571110.1"/>
</dbReference>
<feature type="transmembrane region" description="Helical" evidence="7">
    <location>
        <begin position="110"/>
        <end position="128"/>
    </location>
</feature>
<dbReference type="InterPro" id="IPR020846">
    <property type="entry name" value="MFS_dom"/>
</dbReference>
<dbReference type="HOGENOM" id="CLU_000960_25_2_1"/>
<feature type="transmembrane region" description="Helical" evidence="7">
    <location>
        <begin position="346"/>
        <end position="369"/>
    </location>
</feature>
<feature type="domain" description="Major facilitator superfamily (MFS) profile" evidence="8">
    <location>
        <begin position="45"/>
        <end position="552"/>
    </location>
</feature>
<dbReference type="Gene3D" id="1.20.1250.20">
    <property type="entry name" value="MFS general substrate transporter like domains"/>
    <property type="match status" value="2"/>
</dbReference>
<evidence type="ECO:0000256" key="3">
    <source>
        <dbReference type="ARBA" id="ARBA00022448"/>
    </source>
</evidence>
<feature type="transmembrane region" description="Helical" evidence="7">
    <location>
        <begin position="199"/>
        <end position="220"/>
    </location>
</feature>
<dbReference type="InterPro" id="IPR010573">
    <property type="entry name" value="MFS_Str1/Tri12-like"/>
</dbReference>
<feature type="transmembrane region" description="Helical" evidence="7">
    <location>
        <begin position="42"/>
        <end position="60"/>
    </location>
</feature>
<feature type="transmembrane region" description="Helical" evidence="7">
    <location>
        <begin position="376"/>
        <end position="395"/>
    </location>
</feature>
<evidence type="ECO:0000256" key="1">
    <source>
        <dbReference type="ARBA" id="ARBA00004141"/>
    </source>
</evidence>
<keyword evidence="5 7" id="KW-1133">Transmembrane helix</keyword>
<feature type="transmembrane region" description="Helical" evidence="7">
    <location>
        <begin position="80"/>
        <end position="98"/>
    </location>
</feature>
<dbReference type="VEuPathDB" id="FungiDB:FFUJ_14242"/>
<dbReference type="GeneID" id="35407694"/>
<dbReference type="PANTHER" id="PTHR23501:SF102">
    <property type="entry name" value="DRUG TRANSPORTER, PUTATIVE (AFU_ORTHOLOGUE AFUA_3G08530)-RELATED"/>
    <property type="match status" value="1"/>
</dbReference>
<dbReference type="PROSITE" id="PS50850">
    <property type="entry name" value="MFS"/>
    <property type="match status" value="1"/>
</dbReference>
<feature type="transmembrane region" description="Helical" evidence="7">
    <location>
        <begin position="309"/>
        <end position="326"/>
    </location>
</feature>
<keyword evidence="4 7" id="KW-0812">Transmembrane</keyword>